<dbReference type="AlphaFoldDB" id="A0A922F2F3"/>
<evidence type="ECO:0000256" key="3">
    <source>
        <dbReference type="ARBA" id="ARBA00023134"/>
    </source>
</evidence>
<feature type="region of interest" description="Disordered" evidence="5">
    <location>
        <begin position="405"/>
        <end position="473"/>
    </location>
</feature>
<evidence type="ECO:0000256" key="2">
    <source>
        <dbReference type="ARBA" id="ARBA00022741"/>
    </source>
</evidence>
<dbReference type="InterPro" id="IPR041545">
    <property type="entry name" value="DUF5601"/>
</dbReference>
<dbReference type="InterPro" id="IPR045046">
    <property type="entry name" value="Vps9-like"/>
</dbReference>
<keyword evidence="1" id="KW-0343">GTPase activation</keyword>
<evidence type="ECO:0000313" key="8">
    <source>
        <dbReference type="Proteomes" id="UP000811246"/>
    </source>
</evidence>
<dbReference type="EMBL" id="CM031829">
    <property type="protein sequence ID" value="KAG6714889.1"/>
    <property type="molecule type" value="Genomic_DNA"/>
</dbReference>
<keyword evidence="3" id="KW-0342">GTP-binding</keyword>
<dbReference type="Pfam" id="PF02204">
    <property type="entry name" value="VPS9"/>
    <property type="match status" value="1"/>
</dbReference>
<proteinExistence type="predicted"/>
<dbReference type="GO" id="GO:0005085">
    <property type="term" value="F:guanyl-nucleotide exchange factor activity"/>
    <property type="evidence" value="ECO:0007669"/>
    <property type="project" value="InterPro"/>
</dbReference>
<dbReference type="GO" id="GO:0005096">
    <property type="term" value="F:GTPase activator activity"/>
    <property type="evidence" value="ECO:0007669"/>
    <property type="project" value="UniProtKB-KW"/>
</dbReference>
<reference evidence="7" key="1">
    <citation type="submission" date="2021-01" db="EMBL/GenBank/DDBJ databases">
        <authorList>
            <person name="Lovell J.T."/>
            <person name="Bentley N."/>
            <person name="Bhattarai G."/>
            <person name="Jenkins J.W."/>
            <person name="Sreedasyam A."/>
            <person name="Alarcon Y."/>
            <person name="Bock C."/>
            <person name="Boston L."/>
            <person name="Carlson J."/>
            <person name="Cervantes K."/>
            <person name="Clermont K."/>
            <person name="Krom N."/>
            <person name="Kubenka K."/>
            <person name="Mamidi S."/>
            <person name="Mattison C."/>
            <person name="Monteros M."/>
            <person name="Pisani C."/>
            <person name="Plott C."/>
            <person name="Rajasekar S."/>
            <person name="Rhein H.S."/>
            <person name="Rohla C."/>
            <person name="Song M."/>
            <person name="Hilaire R.S."/>
            <person name="Shu S."/>
            <person name="Wells L."/>
            <person name="Wang X."/>
            <person name="Webber J."/>
            <person name="Heerema R.J."/>
            <person name="Klein P."/>
            <person name="Conner P."/>
            <person name="Grauke L."/>
            <person name="Grimwood J."/>
            <person name="Schmutz J."/>
            <person name="Randall J.J."/>
        </authorList>
    </citation>
    <scope>NUCLEOTIDE SEQUENCE</scope>
    <source>
        <tissue evidence="7">Leaf</tissue>
    </source>
</reference>
<dbReference type="GO" id="GO:0031267">
    <property type="term" value="F:small GTPase binding"/>
    <property type="evidence" value="ECO:0007669"/>
    <property type="project" value="TreeGrafter"/>
</dbReference>
<name>A0A922F2F3_CARIL</name>
<comment type="caution">
    <text evidence="7">The sequence shown here is derived from an EMBL/GenBank/DDBJ whole genome shotgun (WGS) entry which is preliminary data.</text>
</comment>
<feature type="compositionally biased region" description="Basic and acidic residues" evidence="5">
    <location>
        <begin position="299"/>
        <end position="311"/>
    </location>
</feature>
<dbReference type="PROSITE" id="PS51205">
    <property type="entry name" value="VPS9"/>
    <property type="match status" value="1"/>
</dbReference>
<gene>
    <name evidence="7" type="ORF">I3842_05G223600</name>
</gene>
<protein>
    <recommendedName>
        <fullName evidence="4">Vacuolar protein sorting-associated protein 9A</fullName>
    </recommendedName>
</protein>
<accession>A0A922F2F3</accession>
<feature type="compositionally biased region" description="Basic and acidic residues" evidence="5">
    <location>
        <begin position="409"/>
        <end position="434"/>
    </location>
</feature>
<dbReference type="GO" id="GO:0005829">
    <property type="term" value="C:cytosol"/>
    <property type="evidence" value="ECO:0007669"/>
    <property type="project" value="TreeGrafter"/>
</dbReference>
<feature type="region of interest" description="Disordered" evidence="5">
    <location>
        <begin position="269"/>
        <end position="322"/>
    </location>
</feature>
<keyword evidence="2" id="KW-0547">Nucleotide-binding</keyword>
<dbReference type="GO" id="GO:0016192">
    <property type="term" value="P:vesicle-mediated transport"/>
    <property type="evidence" value="ECO:0007669"/>
    <property type="project" value="InterPro"/>
</dbReference>
<dbReference type="FunFam" id="1.10.246.120:FF:000003">
    <property type="entry name" value="Vacuolar protein sorting-associated protein 9A"/>
    <property type="match status" value="1"/>
</dbReference>
<dbReference type="InterPro" id="IPR003123">
    <property type="entry name" value="VPS9"/>
</dbReference>
<organism evidence="7 8">
    <name type="scientific">Carya illinoinensis</name>
    <name type="common">Pecan</name>
    <dbReference type="NCBI Taxonomy" id="32201"/>
    <lineage>
        <taxon>Eukaryota</taxon>
        <taxon>Viridiplantae</taxon>
        <taxon>Streptophyta</taxon>
        <taxon>Embryophyta</taxon>
        <taxon>Tracheophyta</taxon>
        <taxon>Spermatophyta</taxon>
        <taxon>Magnoliopsida</taxon>
        <taxon>eudicotyledons</taxon>
        <taxon>Gunneridae</taxon>
        <taxon>Pentapetalae</taxon>
        <taxon>rosids</taxon>
        <taxon>fabids</taxon>
        <taxon>Fagales</taxon>
        <taxon>Juglandaceae</taxon>
        <taxon>Carya</taxon>
    </lineage>
</organism>
<evidence type="ECO:0000256" key="4">
    <source>
        <dbReference type="ARBA" id="ARBA00073064"/>
    </source>
</evidence>
<feature type="compositionally biased region" description="Gly residues" evidence="5">
    <location>
        <begin position="464"/>
        <end position="473"/>
    </location>
</feature>
<feature type="domain" description="VPS9" evidence="6">
    <location>
        <begin position="102"/>
        <end position="246"/>
    </location>
</feature>
<feature type="compositionally biased region" description="Basic and acidic residues" evidence="5">
    <location>
        <begin position="276"/>
        <end position="292"/>
    </location>
</feature>
<evidence type="ECO:0000256" key="5">
    <source>
        <dbReference type="SAM" id="MobiDB-lite"/>
    </source>
</evidence>
<dbReference type="GO" id="GO:0005525">
    <property type="term" value="F:GTP binding"/>
    <property type="evidence" value="ECO:0007669"/>
    <property type="project" value="UniProtKB-KW"/>
</dbReference>
<evidence type="ECO:0000259" key="6">
    <source>
        <dbReference type="PROSITE" id="PS51205"/>
    </source>
</evidence>
<dbReference type="Pfam" id="PF18151">
    <property type="entry name" value="DUF5601"/>
    <property type="match status" value="1"/>
</dbReference>
<dbReference type="FunFam" id="1.20.1050.80:FF:000007">
    <property type="entry name" value="Vacuolar protein sorting-associated protein 9A"/>
    <property type="match status" value="1"/>
</dbReference>
<dbReference type="PANTHER" id="PTHR23101">
    <property type="entry name" value="RAB GDP/GTP EXCHANGE FACTOR"/>
    <property type="match status" value="1"/>
</dbReference>
<dbReference type="Proteomes" id="UP000811246">
    <property type="component" value="Chromosome 5"/>
</dbReference>
<dbReference type="SMART" id="SM00167">
    <property type="entry name" value="VPS9"/>
    <property type="match status" value="1"/>
</dbReference>
<evidence type="ECO:0000256" key="1">
    <source>
        <dbReference type="ARBA" id="ARBA00022468"/>
    </source>
</evidence>
<dbReference type="GO" id="GO:0030139">
    <property type="term" value="C:endocytic vesicle"/>
    <property type="evidence" value="ECO:0007669"/>
    <property type="project" value="TreeGrafter"/>
</dbReference>
<dbReference type="PANTHER" id="PTHR23101:SF25">
    <property type="entry name" value="GTPASE-ACTIVATING PROTEIN AND VPS9 DOMAIN-CONTAINING PROTEIN 1"/>
    <property type="match status" value="1"/>
</dbReference>
<sequence length="473" mass="52965">MENADVFLGLQDFLDRMKQPSAADLVKSIKSFIVSFSNNVPDPEKDSAAIQEFFTKMEAAFRAHPLWAGCSEEELDSSGEGLEKYVMTKLFPRVFASHPNDVQFDDRLSEKIALIQQFIQPENLDIKPTYQNETSWLLAQKELHKINMYKAPRDKLVCILNCCKVISNLLLNASIASNENPPGADEFLPVLIYVTIKANPPKLHSNLSYIQRYRHQSRLVAEPAYFFTNMLSAESFISNIDAKALSMEETEFEKNMEYARALLSGLSADLDGQTDQSDKDGWSRAEPVEPRHQSLNVSNERDSITRAKSSETKSQSNMVPDAKDTSLMKKIPSLSDLENKGATMLLKEDVVSQVFRDYPYLFAHGGDLTVNDVEELLNNYKQLVFKYVCLSKGLGVAPLPLSISQTQKPQEEATFKEAGDPRTEESNDESKELLSQDDGTNKVSPLQDDILKPKLPQDETVATIGGGNDETSQ</sequence>
<evidence type="ECO:0000313" key="7">
    <source>
        <dbReference type="EMBL" id="KAG6714889.1"/>
    </source>
</evidence>